<evidence type="ECO:0000313" key="2">
    <source>
        <dbReference type="Proteomes" id="UP001501009"/>
    </source>
</evidence>
<keyword evidence="2" id="KW-1185">Reference proteome</keyword>
<organism evidence="1 2">
    <name type="scientific">Streptomyces coacervatus</name>
    <dbReference type="NCBI Taxonomy" id="647381"/>
    <lineage>
        <taxon>Bacteria</taxon>
        <taxon>Bacillati</taxon>
        <taxon>Actinomycetota</taxon>
        <taxon>Actinomycetes</taxon>
        <taxon>Kitasatosporales</taxon>
        <taxon>Streptomycetaceae</taxon>
        <taxon>Streptomyces</taxon>
    </lineage>
</organism>
<dbReference type="RefSeq" id="WP_275781614.1">
    <property type="nucleotide sequence ID" value="NZ_BAABDE010000037.1"/>
</dbReference>
<dbReference type="Proteomes" id="UP001501009">
    <property type="component" value="Unassembled WGS sequence"/>
</dbReference>
<reference evidence="2" key="1">
    <citation type="journal article" date="2019" name="Int. J. Syst. Evol. Microbiol.">
        <title>The Global Catalogue of Microorganisms (GCM) 10K type strain sequencing project: providing services to taxonomists for standard genome sequencing and annotation.</title>
        <authorList>
            <consortium name="The Broad Institute Genomics Platform"/>
            <consortium name="The Broad Institute Genome Sequencing Center for Infectious Disease"/>
            <person name="Wu L."/>
            <person name="Ma J."/>
        </authorList>
    </citation>
    <scope>NUCLEOTIDE SEQUENCE [LARGE SCALE GENOMIC DNA]</scope>
    <source>
        <strain evidence="2">JCM 17138</strain>
    </source>
</reference>
<comment type="caution">
    <text evidence="1">The sequence shown here is derived from an EMBL/GenBank/DDBJ whole genome shotgun (WGS) entry which is preliminary data.</text>
</comment>
<protein>
    <submittedName>
        <fullName evidence="1">Uncharacterized protein</fullName>
    </submittedName>
</protein>
<name>A0ABP7JAY9_9ACTN</name>
<sequence length="190" mass="20664">MDDYSLGQSDKTEADDRLDQMLAAARVELVHTLARQQRAGSATKTEADTPARPKNAIAHHGTLGSITVAGTIGGPLGVALEALEDAQRDLAQLVPMFYGDEVVTGWANVCSANLRQAASALAARNMSRPEFERTISDMQRYVSTLLRTRCDTEELRTLVQQLREDLAAARRAVVLLFDPSSDPTSSHLPF</sequence>
<gene>
    <name evidence="1" type="ORF">GCM10022403_084240</name>
</gene>
<proteinExistence type="predicted"/>
<accession>A0ABP7JAY9</accession>
<evidence type="ECO:0000313" key="1">
    <source>
        <dbReference type="EMBL" id="GAA3839055.1"/>
    </source>
</evidence>
<dbReference type="EMBL" id="BAABDE010000037">
    <property type="protein sequence ID" value="GAA3839055.1"/>
    <property type="molecule type" value="Genomic_DNA"/>
</dbReference>